<dbReference type="AlphaFoldDB" id="A0A2K3P3W8"/>
<sequence length="52" mass="5837">GGIDGMFLEVTAELEDARNEISALQVVIQEHDAKINQFHLDILEVQDEQTVD</sequence>
<evidence type="ECO:0000313" key="1">
    <source>
        <dbReference type="EMBL" id="PNY09992.1"/>
    </source>
</evidence>
<protein>
    <submittedName>
        <fullName evidence="1">Uncharacterized protein</fullName>
    </submittedName>
</protein>
<accession>A0A2K3P3W8</accession>
<dbReference type="EMBL" id="ASHM01003517">
    <property type="protein sequence ID" value="PNY09992.1"/>
    <property type="molecule type" value="Genomic_DNA"/>
</dbReference>
<evidence type="ECO:0000313" key="2">
    <source>
        <dbReference type="Proteomes" id="UP000236291"/>
    </source>
</evidence>
<name>A0A2K3P3W8_TRIPR</name>
<reference evidence="1 2" key="1">
    <citation type="journal article" date="2014" name="Am. J. Bot.">
        <title>Genome assembly and annotation for red clover (Trifolium pratense; Fabaceae).</title>
        <authorList>
            <person name="Istvanek J."/>
            <person name="Jaros M."/>
            <person name="Krenek A."/>
            <person name="Repkova J."/>
        </authorList>
    </citation>
    <scope>NUCLEOTIDE SEQUENCE [LARGE SCALE GENOMIC DNA]</scope>
    <source>
        <strain evidence="2">cv. Tatra</strain>
        <tissue evidence="1">Young leaves</tissue>
    </source>
</reference>
<comment type="caution">
    <text evidence="1">The sequence shown here is derived from an EMBL/GenBank/DDBJ whole genome shotgun (WGS) entry which is preliminary data.</text>
</comment>
<gene>
    <name evidence="1" type="ORF">L195_g006557</name>
</gene>
<organism evidence="1 2">
    <name type="scientific">Trifolium pratense</name>
    <name type="common">Red clover</name>
    <dbReference type="NCBI Taxonomy" id="57577"/>
    <lineage>
        <taxon>Eukaryota</taxon>
        <taxon>Viridiplantae</taxon>
        <taxon>Streptophyta</taxon>
        <taxon>Embryophyta</taxon>
        <taxon>Tracheophyta</taxon>
        <taxon>Spermatophyta</taxon>
        <taxon>Magnoliopsida</taxon>
        <taxon>eudicotyledons</taxon>
        <taxon>Gunneridae</taxon>
        <taxon>Pentapetalae</taxon>
        <taxon>rosids</taxon>
        <taxon>fabids</taxon>
        <taxon>Fabales</taxon>
        <taxon>Fabaceae</taxon>
        <taxon>Papilionoideae</taxon>
        <taxon>50 kb inversion clade</taxon>
        <taxon>NPAAA clade</taxon>
        <taxon>Hologalegina</taxon>
        <taxon>IRL clade</taxon>
        <taxon>Trifolieae</taxon>
        <taxon>Trifolium</taxon>
    </lineage>
</organism>
<proteinExistence type="predicted"/>
<reference evidence="1 2" key="2">
    <citation type="journal article" date="2017" name="Front. Plant Sci.">
        <title>Gene Classification and Mining of Molecular Markers Useful in Red Clover (Trifolium pratense) Breeding.</title>
        <authorList>
            <person name="Istvanek J."/>
            <person name="Dluhosova J."/>
            <person name="Dluhos P."/>
            <person name="Patkova L."/>
            <person name="Nedelnik J."/>
            <person name="Repkova J."/>
        </authorList>
    </citation>
    <scope>NUCLEOTIDE SEQUENCE [LARGE SCALE GENOMIC DNA]</scope>
    <source>
        <strain evidence="2">cv. Tatra</strain>
        <tissue evidence="1">Young leaves</tissue>
    </source>
</reference>
<dbReference type="Proteomes" id="UP000236291">
    <property type="component" value="Unassembled WGS sequence"/>
</dbReference>
<feature type="non-terminal residue" evidence="1">
    <location>
        <position position="1"/>
    </location>
</feature>